<evidence type="ECO:0000256" key="2">
    <source>
        <dbReference type="SAM" id="Phobius"/>
    </source>
</evidence>
<dbReference type="Proteomes" id="UP000499080">
    <property type="component" value="Unassembled WGS sequence"/>
</dbReference>
<dbReference type="EMBL" id="BGPR01014923">
    <property type="protein sequence ID" value="GBN67279.1"/>
    <property type="molecule type" value="Genomic_DNA"/>
</dbReference>
<feature type="region of interest" description="Disordered" evidence="1">
    <location>
        <begin position="1"/>
        <end position="20"/>
    </location>
</feature>
<evidence type="ECO:0000313" key="4">
    <source>
        <dbReference type="Proteomes" id="UP000499080"/>
    </source>
</evidence>
<protein>
    <submittedName>
        <fullName evidence="3">Uncharacterized protein</fullName>
    </submittedName>
</protein>
<proteinExistence type="predicted"/>
<gene>
    <name evidence="3" type="ORF">AVEN_131207_1</name>
</gene>
<feature type="transmembrane region" description="Helical" evidence="2">
    <location>
        <begin position="93"/>
        <end position="111"/>
    </location>
</feature>
<comment type="caution">
    <text evidence="3">The sequence shown here is derived from an EMBL/GenBank/DDBJ whole genome shotgun (WGS) entry which is preliminary data.</text>
</comment>
<accession>A0A4Y2QVW7</accession>
<evidence type="ECO:0000256" key="1">
    <source>
        <dbReference type="SAM" id="MobiDB-lite"/>
    </source>
</evidence>
<keyword evidence="2" id="KW-1133">Transmembrane helix</keyword>
<dbReference type="AlphaFoldDB" id="A0A4Y2QVW7"/>
<keyword evidence="2" id="KW-0812">Transmembrane</keyword>
<keyword evidence="2" id="KW-0472">Membrane</keyword>
<name>A0A4Y2QVW7_ARAVE</name>
<reference evidence="3 4" key="1">
    <citation type="journal article" date="2019" name="Sci. Rep.">
        <title>Orb-weaving spider Araneus ventricosus genome elucidates the spidroin gene catalogue.</title>
        <authorList>
            <person name="Kono N."/>
            <person name="Nakamura H."/>
            <person name="Ohtoshi R."/>
            <person name="Moran D.A.P."/>
            <person name="Shinohara A."/>
            <person name="Yoshida Y."/>
            <person name="Fujiwara M."/>
            <person name="Mori M."/>
            <person name="Tomita M."/>
            <person name="Arakawa K."/>
        </authorList>
    </citation>
    <scope>NUCLEOTIDE SEQUENCE [LARGE SCALE GENOMIC DNA]</scope>
</reference>
<organism evidence="3 4">
    <name type="scientific">Araneus ventricosus</name>
    <name type="common">Orbweaver spider</name>
    <name type="synonym">Epeira ventricosa</name>
    <dbReference type="NCBI Taxonomy" id="182803"/>
    <lineage>
        <taxon>Eukaryota</taxon>
        <taxon>Metazoa</taxon>
        <taxon>Ecdysozoa</taxon>
        <taxon>Arthropoda</taxon>
        <taxon>Chelicerata</taxon>
        <taxon>Arachnida</taxon>
        <taxon>Araneae</taxon>
        <taxon>Araneomorphae</taxon>
        <taxon>Entelegynae</taxon>
        <taxon>Araneoidea</taxon>
        <taxon>Araneidae</taxon>
        <taxon>Araneus</taxon>
    </lineage>
</organism>
<feature type="compositionally biased region" description="Basic and acidic residues" evidence="1">
    <location>
        <begin position="1"/>
        <end position="11"/>
    </location>
</feature>
<evidence type="ECO:0000313" key="3">
    <source>
        <dbReference type="EMBL" id="GBN67279.1"/>
    </source>
</evidence>
<sequence length="138" mass="15690">MGVKNKNEARRQKMSKKVGDTQVGAAHKTTLKISEFTYCTELSDAWKSKNQTFLPLSLVVAQADFVPAQVWHMANCLMLLFFSLPLKSGLHCLGLFFFAVFRLLLFGYAFAFTLPKNSSDLIHVYFLLSEVAYRKKDL</sequence>
<keyword evidence="4" id="KW-1185">Reference proteome</keyword>